<dbReference type="SMART" id="SM00409">
    <property type="entry name" value="IG"/>
    <property type="match status" value="2"/>
</dbReference>
<dbReference type="FunFam" id="2.60.40.10:FF:000049">
    <property type="entry name" value="Leukocyte immunoglobulin-like receptor subfamily B member 1"/>
    <property type="match status" value="1"/>
</dbReference>
<dbReference type="PANTHER" id="PTHR11738:SF186">
    <property type="entry name" value="OSTEOCLAST-ASSOCIATED IMMUNOGLOBULIN-LIKE RECEPTOR"/>
    <property type="match status" value="1"/>
</dbReference>
<organism evidence="5 6">
    <name type="scientific">Echeneis naucrates</name>
    <name type="common">Live sharksucker</name>
    <dbReference type="NCBI Taxonomy" id="173247"/>
    <lineage>
        <taxon>Eukaryota</taxon>
        <taxon>Metazoa</taxon>
        <taxon>Chordata</taxon>
        <taxon>Craniata</taxon>
        <taxon>Vertebrata</taxon>
        <taxon>Euteleostomi</taxon>
        <taxon>Actinopterygii</taxon>
        <taxon>Neopterygii</taxon>
        <taxon>Teleostei</taxon>
        <taxon>Neoteleostei</taxon>
        <taxon>Acanthomorphata</taxon>
        <taxon>Carangaria</taxon>
        <taxon>Carangiformes</taxon>
        <taxon>Echeneidae</taxon>
        <taxon>Echeneis</taxon>
    </lineage>
</organism>
<dbReference type="Pfam" id="PF13927">
    <property type="entry name" value="Ig_3"/>
    <property type="match status" value="1"/>
</dbReference>
<reference evidence="5" key="1">
    <citation type="submission" date="2021-04" db="EMBL/GenBank/DDBJ databases">
        <authorList>
            <consortium name="Wellcome Sanger Institute Data Sharing"/>
        </authorList>
    </citation>
    <scope>NUCLEOTIDE SEQUENCE [LARGE SCALE GENOMIC DNA]</scope>
</reference>
<feature type="domain" description="Ig-like" evidence="4">
    <location>
        <begin position="96"/>
        <end position="180"/>
    </location>
</feature>
<dbReference type="Ensembl" id="ENSENLT00000001341.1">
    <property type="protein sequence ID" value="ENSENLP00000001182.1"/>
    <property type="gene ID" value="ENSENLG00000000750.1"/>
</dbReference>
<dbReference type="AlphaFoldDB" id="A0A665T6C7"/>
<accession>A0A665T6C7</accession>
<evidence type="ECO:0000313" key="6">
    <source>
        <dbReference type="Proteomes" id="UP000472264"/>
    </source>
</evidence>
<evidence type="ECO:0000256" key="3">
    <source>
        <dbReference type="ARBA" id="ARBA00023319"/>
    </source>
</evidence>
<dbReference type="Gene3D" id="2.60.40.10">
    <property type="entry name" value="Immunoglobulins"/>
    <property type="match status" value="2"/>
</dbReference>
<dbReference type="InterPro" id="IPR003599">
    <property type="entry name" value="Ig_sub"/>
</dbReference>
<dbReference type="PROSITE" id="PS50835">
    <property type="entry name" value="IG_LIKE"/>
    <property type="match status" value="1"/>
</dbReference>
<reference evidence="5" key="3">
    <citation type="submission" date="2025-09" db="UniProtKB">
        <authorList>
            <consortium name="Ensembl"/>
        </authorList>
    </citation>
    <scope>IDENTIFICATION</scope>
</reference>
<evidence type="ECO:0000313" key="5">
    <source>
        <dbReference type="Ensembl" id="ENSENLP00000001182.1"/>
    </source>
</evidence>
<dbReference type="InterPro" id="IPR013783">
    <property type="entry name" value="Ig-like_fold"/>
</dbReference>
<keyword evidence="3" id="KW-0393">Immunoglobulin domain</keyword>
<evidence type="ECO:0000259" key="4">
    <source>
        <dbReference type="PROSITE" id="PS50835"/>
    </source>
</evidence>
<name>A0A665T6C7_ECHNA</name>
<sequence length="224" mass="24655">SALCHQLWPSLPLHQSVTPVTWQPSPELVGGQFILISDSNRRIKASSSNPAVFSISNVNFDNEGSYQCQYGKNISVQRKQLFQLYGAAVSVSLPKPSISMNPADEVSWGQDVTFTCSVSTQHLGGTFTLQQTSGSLRKTQTSSSNSATFRILQVNFDNEGSYRCQYETRLSSRDFSSPLSDSVRLSVTAPTLLPSGSFRSTLIMRDRTDVSMKLRFQVETSAPP</sequence>
<dbReference type="InterPro" id="IPR036179">
    <property type="entry name" value="Ig-like_dom_sf"/>
</dbReference>
<dbReference type="InterPro" id="IPR007110">
    <property type="entry name" value="Ig-like_dom"/>
</dbReference>
<reference evidence="5" key="2">
    <citation type="submission" date="2025-08" db="UniProtKB">
        <authorList>
            <consortium name="Ensembl"/>
        </authorList>
    </citation>
    <scope>IDENTIFICATION</scope>
</reference>
<dbReference type="GO" id="GO:0002764">
    <property type="term" value="P:immune response-regulating signaling pathway"/>
    <property type="evidence" value="ECO:0007669"/>
    <property type="project" value="TreeGrafter"/>
</dbReference>
<dbReference type="SUPFAM" id="SSF48726">
    <property type="entry name" value="Immunoglobulin"/>
    <property type="match status" value="2"/>
</dbReference>
<keyword evidence="6" id="KW-1185">Reference proteome</keyword>
<protein>
    <recommendedName>
        <fullName evidence="4">Ig-like domain-containing protein</fullName>
    </recommendedName>
</protein>
<evidence type="ECO:0000256" key="2">
    <source>
        <dbReference type="ARBA" id="ARBA00023157"/>
    </source>
</evidence>
<dbReference type="InParanoid" id="A0A665T6C7"/>
<dbReference type="Proteomes" id="UP000472264">
    <property type="component" value="Chromosome 8"/>
</dbReference>
<evidence type="ECO:0000256" key="1">
    <source>
        <dbReference type="ARBA" id="ARBA00022729"/>
    </source>
</evidence>
<keyword evidence="1" id="KW-0732">Signal</keyword>
<proteinExistence type="predicted"/>
<keyword evidence="2" id="KW-1015">Disulfide bond</keyword>
<dbReference type="InterPro" id="IPR050412">
    <property type="entry name" value="Ig-like_Receptors_ImmuneReg"/>
</dbReference>
<dbReference type="PANTHER" id="PTHR11738">
    <property type="entry name" value="MHC CLASS I NK CELL RECEPTOR"/>
    <property type="match status" value="1"/>
</dbReference>